<evidence type="ECO:0000256" key="6">
    <source>
        <dbReference type="ARBA" id="ARBA00023211"/>
    </source>
</evidence>
<dbReference type="Gene3D" id="3.90.79.10">
    <property type="entry name" value="Nucleoside Triphosphate Pyrophosphohydrolase"/>
    <property type="match status" value="1"/>
</dbReference>
<dbReference type="STRING" id="1603555.SU86_009155"/>
<feature type="domain" description="Nudix hydrolase" evidence="7">
    <location>
        <begin position="23"/>
        <end position="155"/>
    </location>
</feature>
<protein>
    <recommendedName>
        <fullName evidence="7">Nudix hydrolase domain-containing protein</fullName>
    </recommendedName>
</protein>
<dbReference type="PANTHER" id="PTHR12992">
    <property type="entry name" value="NUDIX HYDROLASE"/>
    <property type="match status" value="1"/>
</dbReference>
<accession>A0A3G1B2Z7</accession>
<evidence type="ECO:0000256" key="1">
    <source>
        <dbReference type="ARBA" id="ARBA00001936"/>
    </source>
</evidence>
<keyword evidence="3" id="KW-0479">Metal-binding</keyword>
<gene>
    <name evidence="8" type="ORF">SU86_009155</name>
</gene>
<name>A0A3G1B2Z7_9ARCH</name>
<reference evidence="8 9" key="1">
    <citation type="journal article" date="2016" name="Sci. Rep.">
        <title>A novel ammonia-oxidizing archaeon from wastewater treatment plant: Its enrichment, physiological and genomic characteristics.</title>
        <authorList>
            <person name="Li Y."/>
            <person name="Ding K."/>
            <person name="Wen X."/>
            <person name="Zhang B."/>
            <person name="Shen B."/>
            <person name="Yang Y."/>
        </authorList>
    </citation>
    <scope>NUCLEOTIDE SEQUENCE [LARGE SCALE GENOMIC DNA]</scope>
    <source>
        <strain evidence="8 9">SAT1</strain>
    </source>
</reference>
<keyword evidence="6" id="KW-0464">Manganese</keyword>
<dbReference type="AlphaFoldDB" id="A0A3G1B2Z7"/>
<dbReference type="RefSeq" id="WP_048187309.1">
    <property type="nucleotide sequence ID" value="NZ_CP011097.1"/>
</dbReference>
<evidence type="ECO:0000313" key="9">
    <source>
        <dbReference type="Proteomes" id="UP000266745"/>
    </source>
</evidence>
<evidence type="ECO:0000256" key="5">
    <source>
        <dbReference type="ARBA" id="ARBA00022842"/>
    </source>
</evidence>
<dbReference type="PROSITE" id="PS51462">
    <property type="entry name" value="NUDIX"/>
    <property type="match status" value="1"/>
</dbReference>
<dbReference type="GO" id="GO:0046872">
    <property type="term" value="F:metal ion binding"/>
    <property type="evidence" value="ECO:0007669"/>
    <property type="project" value="UniProtKB-KW"/>
</dbReference>
<evidence type="ECO:0000256" key="2">
    <source>
        <dbReference type="ARBA" id="ARBA00001946"/>
    </source>
</evidence>
<dbReference type="Pfam" id="PF00293">
    <property type="entry name" value="NUDIX"/>
    <property type="match status" value="1"/>
</dbReference>
<dbReference type="PANTHER" id="PTHR12992:SF11">
    <property type="entry name" value="MITOCHONDRIAL COENZYME A DIPHOSPHATASE NUDT8"/>
    <property type="match status" value="1"/>
</dbReference>
<dbReference type="CDD" id="cd03426">
    <property type="entry name" value="NUDIX_CoAse_Nudt7"/>
    <property type="match status" value="1"/>
</dbReference>
<evidence type="ECO:0000313" key="8">
    <source>
        <dbReference type="EMBL" id="AJZ76494.1"/>
    </source>
</evidence>
<keyword evidence="4" id="KW-0378">Hydrolase</keyword>
<dbReference type="InterPro" id="IPR000086">
    <property type="entry name" value="NUDIX_hydrolase_dom"/>
</dbReference>
<evidence type="ECO:0000259" key="7">
    <source>
        <dbReference type="PROSITE" id="PS51462"/>
    </source>
</evidence>
<dbReference type="OrthoDB" id="51434at2157"/>
<comment type="cofactor">
    <cofactor evidence="1">
        <name>Mn(2+)</name>
        <dbReference type="ChEBI" id="CHEBI:29035"/>
    </cofactor>
</comment>
<sequence>MNYDMIKKLLTTNITPHLDDHTTKHAAVLIIIYGDEHKIIMTQKPLTMQQHAGEVSFPGGKIAHDDDDLLDTAIRETQEEISLIVPRNKIIGQLQTVQTRNSGFTIIPFVAILDDIDSLQPNSEVDEILHIPMFSLLQTLDIDDDVEHRSLFEAYKLTYRDKLIWGASARMLKQIADIFKQHDLL</sequence>
<keyword evidence="9" id="KW-1185">Reference proteome</keyword>
<evidence type="ECO:0000256" key="4">
    <source>
        <dbReference type="ARBA" id="ARBA00022801"/>
    </source>
</evidence>
<dbReference type="Proteomes" id="UP000266745">
    <property type="component" value="Chromosome"/>
</dbReference>
<dbReference type="SUPFAM" id="SSF55811">
    <property type="entry name" value="Nudix"/>
    <property type="match status" value="1"/>
</dbReference>
<dbReference type="EMBL" id="CP011097">
    <property type="protein sequence ID" value="AJZ76494.1"/>
    <property type="molecule type" value="Genomic_DNA"/>
</dbReference>
<evidence type="ECO:0000256" key="3">
    <source>
        <dbReference type="ARBA" id="ARBA00022723"/>
    </source>
</evidence>
<dbReference type="InterPro" id="IPR015797">
    <property type="entry name" value="NUDIX_hydrolase-like_dom_sf"/>
</dbReference>
<dbReference type="GO" id="GO:0010945">
    <property type="term" value="F:coenzyme A diphosphatase activity"/>
    <property type="evidence" value="ECO:0007669"/>
    <property type="project" value="InterPro"/>
</dbReference>
<organism evidence="8 9">
    <name type="scientific">Candidatus Nitrosotenuis cloacae</name>
    <dbReference type="NCBI Taxonomy" id="1603555"/>
    <lineage>
        <taxon>Archaea</taxon>
        <taxon>Nitrososphaerota</taxon>
        <taxon>Candidatus Nitrosotenuis</taxon>
    </lineage>
</organism>
<comment type="cofactor">
    <cofactor evidence="2">
        <name>Mg(2+)</name>
        <dbReference type="ChEBI" id="CHEBI:18420"/>
    </cofactor>
</comment>
<proteinExistence type="predicted"/>
<keyword evidence="5" id="KW-0460">Magnesium</keyword>
<dbReference type="GeneID" id="24874730"/>
<dbReference type="KEGG" id="tah:SU86_009155"/>
<dbReference type="InterPro" id="IPR045121">
    <property type="entry name" value="CoAse"/>
</dbReference>